<dbReference type="Pfam" id="PF00293">
    <property type="entry name" value="NUDIX"/>
    <property type="match status" value="1"/>
</dbReference>
<evidence type="ECO:0000313" key="9">
    <source>
        <dbReference type="Proteomes" id="UP001460072"/>
    </source>
</evidence>
<keyword evidence="5" id="KW-0460">Magnesium</keyword>
<comment type="cofactor">
    <cofactor evidence="2">
        <name>Mg(2+)</name>
        <dbReference type="ChEBI" id="CHEBI:18420"/>
    </cofactor>
</comment>
<keyword evidence="6" id="KW-0464">Manganese</keyword>
<keyword evidence="4 8" id="KW-0378">Hydrolase</keyword>
<accession>A0ABU9N3I9</accession>
<organism evidence="8 9">
    <name type="scientific">Flavobacterium aureirubrum</name>
    <dbReference type="NCBI Taxonomy" id="3133147"/>
    <lineage>
        <taxon>Bacteria</taxon>
        <taxon>Pseudomonadati</taxon>
        <taxon>Bacteroidota</taxon>
        <taxon>Flavobacteriia</taxon>
        <taxon>Flavobacteriales</taxon>
        <taxon>Flavobacteriaceae</taxon>
        <taxon>Flavobacterium</taxon>
    </lineage>
</organism>
<sequence>MNMHFDVFLEHAPKILNVALPAAKAHAKMAPANRLDLLKNINFELITPRKAAVLMLFYPKKSLTHLALIVRTSYNGVHSSQIAFPGGKVEDDDVNLQFTAVRETHEEIGIHPNHIVVVRPFTEVYIPPSNFMVYPFMGYSKNELHFTLQEEEVAGIVELPITDFLDDTLVKHVTMETSYAGAIEVPGFKVNEHFIWGATAMMMSELKESLKLVL</sequence>
<reference evidence="8 9" key="1">
    <citation type="submission" date="2024-03" db="EMBL/GenBank/DDBJ databases">
        <title>Two novel species of the genus Flavobacterium exhibiting potentially degradation of complex polysaccharides.</title>
        <authorList>
            <person name="Lian X."/>
        </authorList>
    </citation>
    <scope>NUCLEOTIDE SEQUENCE [LARGE SCALE GENOMIC DNA]</scope>
    <source>
        <strain evidence="9">j3</strain>
    </source>
</reference>
<dbReference type="PANTHER" id="PTHR12992">
    <property type="entry name" value="NUDIX HYDROLASE"/>
    <property type="match status" value="1"/>
</dbReference>
<dbReference type="InterPro" id="IPR045121">
    <property type="entry name" value="CoAse"/>
</dbReference>
<protein>
    <submittedName>
        <fullName evidence="8">CoA pyrophosphatase</fullName>
        <ecNumber evidence="8">3.6.1.55</ecNumber>
    </submittedName>
</protein>
<gene>
    <name evidence="8" type="ORF">WFZ85_05540</name>
</gene>
<dbReference type="InterPro" id="IPR000086">
    <property type="entry name" value="NUDIX_hydrolase_dom"/>
</dbReference>
<dbReference type="PROSITE" id="PS51462">
    <property type="entry name" value="NUDIX"/>
    <property type="match status" value="1"/>
</dbReference>
<dbReference type="SUPFAM" id="SSF55811">
    <property type="entry name" value="Nudix"/>
    <property type="match status" value="1"/>
</dbReference>
<dbReference type="EC" id="3.6.1.55" evidence="8"/>
<dbReference type="Gene3D" id="3.90.79.10">
    <property type="entry name" value="Nucleoside Triphosphate Pyrophosphohydrolase"/>
    <property type="match status" value="1"/>
</dbReference>
<name>A0ABU9N3I9_9FLAO</name>
<keyword evidence="9" id="KW-1185">Reference proteome</keyword>
<comment type="cofactor">
    <cofactor evidence="1">
        <name>Mn(2+)</name>
        <dbReference type="ChEBI" id="CHEBI:29035"/>
    </cofactor>
</comment>
<dbReference type="RefSeq" id="WP_342695292.1">
    <property type="nucleotide sequence ID" value="NZ_JBCGDO010000005.1"/>
</dbReference>
<evidence type="ECO:0000256" key="5">
    <source>
        <dbReference type="ARBA" id="ARBA00022842"/>
    </source>
</evidence>
<evidence type="ECO:0000256" key="6">
    <source>
        <dbReference type="ARBA" id="ARBA00023211"/>
    </source>
</evidence>
<evidence type="ECO:0000256" key="2">
    <source>
        <dbReference type="ARBA" id="ARBA00001946"/>
    </source>
</evidence>
<dbReference type="PANTHER" id="PTHR12992:SF11">
    <property type="entry name" value="MITOCHONDRIAL COENZYME A DIPHOSPHATASE NUDT8"/>
    <property type="match status" value="1"/>
</dbReference>
<proteinExistence type="predicted"/>
<keyword evidence="3" id="KW-0479">Metal-binding</keyword>
<dbReference type="GO" id="GO:0035539">
    <property type="term" value="F:8-oxo-7,8-dihydrodeoxyguanosine triphosphate pyrophosphatase activity"/>
    <property type="evidence" value="ECO:0007669"/>
    <property type="project" value="UniProtKB-EC"/>
</dbReference>
<dbReference type="Proteomes" id="UP001460072">
    <property type="component" value="Unassembled WGS sequence"/>
</dbReference>
<evidence type="ECO:0000256" key="3">
    <source>
        <dbReference type="ARBA" id="ARBA00022723"/>
    </source>
</evidence>
<dbReference type="InterPro" id="IPR015797">
    <property type="entry name" value="NUDIX_hydrolase-like_dom_sf"/>
</dbReference>
<evidence type="ECO:0000256" key="4">
    <source>
        <dbReference type="ARBA" id="ARBA00022801"/>
    </source>
</evidence>
<evidence type="ECO:0000259" key="7">
    <source>
        <dbReference type="PROSITE" id="PS51462"/>
    </source>
</evidence>
<comment type="caution">
    <text evidence="8">The sequence shown here is derived from an EMBL/GenBank/DDBJ whole genome shotgun (WGS) entry which is preliminary data.</text>
</comment>
<dbReference type="EMBL" id="JBCGDO010000005">
    <property type="protein sequence ID" value="MEM0542068.1"/>
    <property type="molecule type" value="Genomic_DNA"/>
</dbReference>
<feature type="domain" description="Nudix hydrolase" evidence="7">
    <location>
        <begin position="47"/>
        <end position="182"/>
    </location>
</feature>
<dbReference type="CDD" id="cd03426">
    <property type="entry name" value="NUDIX_CoAse_Nudt7"/>
    <property type="match status" value="1"/>
</dbReference>
<evidence type="ECO:0000256" key="1">
    <source>
        <dbReference type="ARBA" id="ARBA00001936"/>
    </source>
</evidence>
<evidence type="ECO:0000313" key="8">
    <source>
        <dbReference type="EMBL" id="MEM0542068.1"/>
    </source>
</evidence>